<dbReference type="EMBL" id="GBXM01095126">
    <property type="protein sequence ID" value="JAH13451.1"/>
    <property type="molecule type" value="Transcribed_RNA"/>
</dbReference>
<protein>
    <submittedName>
        <fullName evidence="1">Uncharacterized protein</fullName>
    </submittedName>
</protein>
<proteinExistence type="predicted"/>
<organism evidence="1">
    <name type="scientific">Anguilla anguilla</name>
    <name type="common">European freshwater eel</name>
    <name type="synonym">Muraena anguilla</name>
    <dbReference type="NCBI Taxonomy" id="7936"/>
    <lineage>
        <taxon>Eukaryota</taxon>
        <taxon>Metazoa</taxon>
        <taxon>Chordata</taxon>
        <taxon>Craniata</taxon>
        <taxon>Vertebrata</taxon>
        <taxon>Euteleostomi</taxon>
        <taxon>Actinopterygii</taxon>
        <taxon>Neopterygii</taxon>
        <taxon>Teleostei</taxon>
        <taxon>Anguilliformes</taxon>
        <taxon>Anguillidae</taxon>
        <taxon>Anguilla</taxon>
    </lineage>
</organism>
<name>A0A0E9Q9A3_ANGAN</name>
<reference evidence="1" key="2">
    <citation type="journal article" date="2015" name="Fish Shellfish Immunol.">
        <title>Early steps in the European eel (Anguilla anguilla)-Vibrio vulnificus interaction in the gills: Role of the RtxA13 toxin.</title>
        <authorList>
            <person name="Callol A."/>
            <person name="Pajuelo D."/>
            <person name="Ebbesson L."/>
            <person name="Teles M."/>
            <person name="MacKenzie S."/>
            <person name="Amaro C."/>
        </authorList>
    </citation>
    <scope>NUCLEOTIDE SEQUENCE</scope>
</reference>
<evidence type="ECO:0000313" key="1">
    <source>
        <dbReference type="EMBL" id="JAH13451.1"/>
    </source>
</evidence>
<sequence length="62" mass="6813">MSATPLSAWKQKSASNLLLYMERVSSVSGRFCVWVLSFCLSLSPSLSQILIRICFIGTTVQG</sequence>
<reference evidence="1" key="1">
    <citation type="submission" date="2014-11" db="EMBL/GenBank/DDBJ databases">
        <authorList>
            <person name="Amaro Gonzalez C."/>
        </authorList>
    </citation>
    <scope>NUCLEOTIDE SEQUENCE</scope>
</reference>
<accession>A0A0E9Q9A3</accession>
<dbReference type="AlphaFoldDB" id="A0A0E9Q9A3"/>